<dbReference type="EMBL" id="MTKT01006319">
    <property type="protein sequence ID" value="OWM62716.1"/>
    <property type="molecule type" value="Genomic_DNA"/>
</dbReference>
<reference evidence="4" key="1">
    <citation type="journal article" date="2017" name="Plant J.">
        <title>The pomegranate (Punica granatum L.) genome and the genomics of punicalagin biosynthesis.</title>
        <authorList>
            <person name="Qin G."/>
            <person name="Xu C."/>
            <person name="Ming R."/>
            <person name="Tang H."/>
            <person name="Guyot R."/>
            <person name="Kramer E.M."/>
            <person name="Hu Y."/>
            <person name="Yi X."/>
            <person name="Qi Y."/>
            <person name="Xu X."/>
            <person name="Gao Z."/>
            <person name="Pan H."/>
            <person name="Jian J."/>
            <person name="Tian Y."/>
            <person name="Yue Z."/>
            <person name="Xu Y."/>
        </authorList>
    </citation>
    <scope>NUCLEOTIDE SEQUENCE [LARGE SCALE GENOMIC DNA]</scope>
    <source>
        <strain evidence="4">cv. Dabenzi</strain>
    </source>
</reference>
<sequence length="428" mass="49770">MDLPDDVIHHIFSFMPTKDVVKICASSTRTWTHVQNLEVFDFDISLHKSSKLLSFTSFMDRLDQHYPTGKKLKRFSLRIWPHCHDIHTNIDSWILFAVKNKVKHLSLDLQSYPLPDFMCLHSGLESLHISDCKFRSPWPGLSWGRLKELSICSVRLSNNILRKILSGSPVLELLKLQFCRGLNKIRIGKSRRLRELVIDSQEGCHRLEIIASSLLILRLRGNLQCLELKLTEISSVVEAELDLYPQPVKPTNGGDSENPQQILFGMFEDMLNKLRHVSTLHIGYWCQEMVSRMIDAEFNFQVLTEWKNLIIVPGIDRRLNHLVITTLLDRSPHLENLELRWIRYHKCYFHEKEPSHAVLDDQEKLRRTKKAIFEGLVKYLTNLKTLVMRWPNSPRLATMQAYDFGNGGQERVQLVAQIITSHSRVCDC</sequence>
<evidence type="ECO:0000313" key="4">
    <source>
        <dbReference type="Proteomes" id="UP000197138"/>
    </source>
</evidence>
<dbReference type="SUPFAM" id="SSF52047">
    <property type="entry name" value="RNI-like"/>
    <property type="match status" value="1"/>
</dbReference>
<dbReference type="Proteomes" id="UP000197138">
    <property type="component" value="Unassembled WGS sequence"/>
</dbReference>
<dbReference type="EMBL" id="PGOL01001713">
    <property type="protein sequence ID" value="PKI55264.1"/>
    <property type="molecule type" value="Genomic_DNA"/>
</dbReference>
<dbReference type="Pfam" id="PF23622">
    <property type="entry name" value="LRR_At1g61320_AtMIF1"/>
    <property type="match status" value="1"/>
</dbReference>
<dbReference type="AlphaFoldDB" id="A0A218VQU7"/>
<feature type="domain" description="F-box" evidence="1">
    <location>
        <begin position="1"/>
        <end position="43"/>
    </location>
</feature>
<comment type="caution">
    <text evidence="2">The sequence shown here is derived from an EMBL/GenBank/DDBJ whole genome shotgun (WGS) entry which is preliminary data.</text>
</comment>
<dbReference type="PROSITE" id="PS50181">
    <property type="entry name" value="FBOX"/>
    <property type="match status" value="1"/>
</dbReference>
<dbReference type="SUPFAM" id="SSF81383">
    <property type="entry name" value="F-box domain"/>
    <property type="match status" value="1"/>
</dbReference>
<accession>A0A218VQU7</accession>
<dbReference type="PANTHER" id="PTHR34145:SF28">
    <property type="entry name" value="F-BOX DOMAIN-CONTAINING PROTEIN"/>
    <property type="match status" value="1"/>
</dbReference>
<evidence type="ECO:0000313" key="5">
    <source>
        <dbReference type="Proteomes" id="UP000233551"/>
    </source>
</evidence>
<dbReference type="Pfam" id="PF00646">
    <property type="entry name" value="F-box"/>
    <property type="match status" value="1"/>
</dbReference>
<dbReference type="Gene3D" id="3.80.10.10">
    <property type="entry name" value="Ribonuclease Inhibitor"/>
    <property type="match status" value="1"/>
</dbReference>
<reference evidence="2" key="2">
    <citation type="submission" date="2017-06" db="EMBL/GenBank/DDBJ databases">
        <title>The pomegranate genome and the genomics of punicalagin biosynthesis.</title>
        <authorList>
            <person name="Xu C."/>
        </authorList>
    </citation>
    <scope>NUCLEOTIDE SEQUENCE [LARGE SCALE GENOMIC DNA]</scope>
    <source>
        <tissue evidence="2">Fresh leaf</tissue>
    </source>
</reference>
<dbReference type="InterPro" id="IPR032675">
    <property type="entry name" value="LRR_dom_sf"/>
</dbReference>
<dbReference type="InterPro" id="IPR053772">
    <property type="entry name" value="At1g61320/At1g61330-like"/>
</dbReference>
<proteinExistence type="predicted"/>
<dbReference type="InterPro" id="IPR055357">
    <property type="entry name" value="LRR_At1g61320_AtMIF1"/>
</dbReference>
<gene>
    <name evidence="2" type="ORF">CDL15_Pgr020010</name>
    <name evidence="3" type="ORF">CRG98_024280</name>
</gene>
<protein>
    <recommendedName>
        <fullName evidence="1">F-box domain-containing protein</fullName>
    </recommendedName>
</protein>
<organism evidence="2 4">
    <name type="scientific">Punica granatum</name>
    <name type="common">Pomegranate</name>
    <dbReference type="NCBI Taxonomy" id="22663"/>
    <lineage>
        <taxon>Eukaryota</taxon>
        <taxon>Viridiplantae</taxon>
        <taxon>Streptophyta</taxon>
        <taxon>Embryophyta</taxon>
        <taxon>Tracheophyta</taxon>
        <taxon>Spermatophyta</taxon>
        <taxon>Magnoliopsida</taxon>
        <taxon>eudicotyledons</taxon>
        <taxon>Gunneridae</taxon>
        <taxon>Pentapetalae</taxon>
        <taxon>rosids</taxon>
        <taxon>malvids</taxon>
        <taxon>Myrtales</taxon>
        <taxon>Lythraceae</taxon>
        <taxon>Punica</taxon>
    </lineage>
</organism>
<evidence type="ECO:0000259" key="1">
    <source>
        <dbReference type="PROSITE" id="PS50181"/>
    </source>
</evidence>
<evidence type="ECO:0000313" key="3">
    <source>
        <dbReference type="EMBL" id="PKI55264.1"/>
    </source>
</evidence>
<dbReference type="InterPro" id="IPR001810">
    <property type="entry name" value="F-box_dom"/>
</dbReference>
<dbReference type="InterPro" id="IPR036047">
    <property type="entry name" value="F-box-like_dom_sf"/>
</dbReference>
<dbReference type="OrthoDB" id="1939276at2759"/>
<reference evidence="3 5" key="3">
    <citation type="submission" date="2017-11" db="EMBL/GenBank/DDBJ databases">
        <title>De-novo sequencing of pomegranate (Punica granatum L.) genome.</title>
        <authorList>
            <person name="Akparov Z."/>
            <person name="Amiraslanov A."/>
            <person name="Hajiyeva S."/>
            <person name="Abbasov M."/>
            <person name="Kaur K."/>
            <person name="Hamwieh A."/>
            <person name="Solovyev V."/>
            <person name="Salamov A."/>
            <person name="Braich B."/>
            <person name="Kosarev P."/>
            <person name="Mahmoud A."/>
            <person name="Hajiyev E."/>
            <person name="Babayeva S."/>
            <person name="Izzatullayeva V."/>
            <person name="Mammadov A."/>
            <person name="Mammadov A."/>
            <person name="Sharifova S."/>
            <person name="Ojaghi J."/>
            <person name="Eynullazada K."/>
            <person name="Bayramov B."/>
            <person name="Abdulazimova A."/>
            <person name="Shahmuradov I."/>
        </authorList>
    </citation>
    <scope>NUCLEOTIDE SEQUENCE [LARGE SCALE GENOMIC DNA]</scope>
    <source>
        <strain evidence="3">AG2017</strain>
        <strain evidence="5">cv. AG2017</strain>
        <tissue evidence="3">Leaf</tissue>
    </source>
</reference>
<keyword evidence="5" id="KW-1185">Reference proteome</keyword>
<name>A0A218VQU7_PUNGR</name>
<dbReference type="Proteomes" id="UP000233551">
    <property type="component" value="Unassembled WGS sequence"/>
</dbReference>
<dbReference type="GeneID" id="116215113"/>
<dbReference type="PANTHER" id="PTHR34145">
    <property type="entry name" value="OS02G0105600 PROTEIN"/>
    <property type="match status" value="1"/>
</dbReference>
<evidence type="ECO:0000313" key="2">
    <source>
        <dbReference type="EMBL" id="OWM62716.1"/>
    </source>
</evidence>